<feature type="compositionally biased region" description="Polar residues" evidence="2">
    <location>
        <begin position="1"/>
        <end position="12"/>
    </location>
</feature>
<sequence>MNNRTQSTPDNLTNKKTNKNNATITVAAAMAEEEQESSGDEFPEITEEEIETWSSVERKRFHFKTSALRDEHLLRQALTVKPFESTTKNERFDKWELVALACDEMIKQLPENASGQLNFYTGKHAKRRFKVLMEAHYGLLNDNRNPMFFGIYGEYGNIQALIERAYKLYLLAGYKPGQNAGFFKKKRHQRNGSNQNNAKRLRTNNINDESDVDPLQMMQNKLDAHSFKSLESQQQLLKEIQNAFSQMREDNKRIQTALDKREEDAREQLAEHKIEIEKITKENQEKLTEMENFMMKCNAAEKARQEQWKEMCEHWMKQQHDTLMIQKEMIAMQSETEESRMTLLRELFEDKRQN</sequence>
<proteinExistence type="predicted"/>
<feature type="coiled-coil region" evidence="1">
    <location>
        <begin position="230"/>
        <end position="296"/>
    </location>
</feature>
<evidence type="ECO:0000256" key="2">
    <source>
        <dbReference type="SAM" id="MobiDB-lite"/>
    </source>
</evidence>
<feature type="region of interest" description="Disordered" evidence="2">
    <location>
        <begin position="184"/>
        <end position="211"/>
    </location>
</feature>
<evidence type="ECO:0000313" key="3">
    <source>
        <dbReference type="EMBL" id="KAI9262240.1"/>
    </source>
</evidence>
<reference evidence="3" key="1">
    <citation type="journal article" date="2022" name="IScience">
        <title>Evolution of zygomycete secretomes and the origins of terrestrial fungal ecologies.</title>
        <authorList>
            <person name="Chang Y."/>
            <person name="Wang Y."/>
            <person name="Mondo S."/>
            <person name="Ahrendt S."/>
            <person name="Andreopoulos W."/>
            <person name="Barry K."/>
            <person name="Beard J."/>
            <person name="Benny G.L."/>
            <person name="Blankenship S."/>
            <person name="Bonito G."/>
            <person name="Cuomo C."/>
            <person name="Desiro A."/>
            <person name="Gervers K.A."/>
            <person name="Hundley H."/>
            <person name="Kuo A."/>
            <person name="LaButti K."/>
            <person name="Lang B.F."/>
            <person name="Lipzen A."/>
            <person name="O'Donnell K."/>
            <person name="Pangilinan J."/>
            <person name="Reynolds N."/>
            <person name="Sandor L."/>
            <person name="Smith M.E."/>
            <person name="Tsang A."/>
            <person name="Grigoriev I.V."/>
            <person name="Stajich J.E."/>
            <person name="Spatafora J.W."/>
        </authorList>
    </citation>
    <scope>NUCLEOTIDE SEQUENCE</scope>
    <source>
        <strain evidence="3">RSA 2281</strain>
    </source>
</reference>
<keyword evidence="4" id="KW-1185">Reference proteome</keyword>
<gene>
    <name evidence="3" type="ORF">BDA99DRAFT_71326</name>
</gene>
<evidence type="ECO:0000256" key="1">
    <source>
        <dbReference type="SAM" id="Coils"/>
    </source>
</evidence>
<protein>
    <submittedName>
        <fullName evidence="3">Uncharacterized protein</fullName>
    </submittedName>
</protein>
<accession>A0AAD5JZI2</accession>
<dbReference type="EMBL" id="JAIXMP010000014">
    <property type="protein sequence ID" value="KAI9262240.1"/>
    <property type="molecule type" value="Genomic_DNA"/>
</dbReference>
<dbReference type="AlphaFoldDB" id="A0AAD5JZI2"/>
<comment type="caution">
    <text evidence="3">The sequence shown here is derived from an EMBL/GenBank/DDBJ whole genome shotgun (WGS) entry which is preliminary data.</text>
</comment>
<dbReference type="Proteomes" id="UP001209540">
    <property type="component" value="Unassembled WGS sequence"/>
</dbReference>
<reference evidence="3" key="2">
    <citation type="submission" date="2023-02" db="EMBL/GenBank/DDBJ databases">
        <authorList>
            <consortium name="DOE Joint Genome Institute"/>
            <person name="Mondo S.J."/>
            <person name="Chang Y."/>
            <person name="Wang Y."/>
            <person name="Ahrendt S."/>
            <person name="Andreopoulos W."/>
            <person name="Barry K."/>
            <person name="Beard J."/>
            <person name="Benny G.L."/>
            <person name="Blankenship S."/>
            <person name="Bonito G."/>
            <person name="Cuomo C."/>
            <person name="Desiro A."/>
            <person name="Gervers K.A."/>
            <person name="Hundley H."/>
            <person name="Kuo A."/>
            <person name="LaButti K."/>
            <person name="Lang B.F."/>
            <person name="Lipzen A."/>
            <person name="O'Donnell K."/>
            <person name="Pangilinan J."/>
            <person name="Reynolds N."/>
            <person name="Sandor L."/>
            <person name="Smith M.W."/>
            <person name="Tsang A."/>
            <person name="Grigoriev I.V."/>
            <person name="Stajich J.E."/>
            <person name="Spatafora J.W."/>
        </authorList>
    </citation>
    <scope>NUCLEOTIDE SEQUENCE</scope>
    <source>
        <strain evidence="3">RSA 2281</strain>
    </source>
</reference>
<evidence type="ECO:0000313" key="4">
    <source>
        <dbReference type="Proteomes" id="UP001209540"/>
    </source>
</evidence>
<name>A0AAD5JZI2_9FUNG</name>
<feature type="region of interest" description="Disordered" evidence="2">
    <location>
        <begin position="1"/>
        <end position="22"/>
    </location>
</feature>
<organism evidence="3 4">
    <name type="scientific">Phascolomyces articulosus</name>
    <dbReference type="NCBI Taxonomy" id="60185"/>
    <lineage>
        <taxon>Eukaryota</taxon>
        <taxon>Fungi</taxon>
        <taxon>Fungi incertae sedis</taxon>
        <taxon>Mucoromycota</taxon>
        <taxon>Mucoromycotina</taxon>
        <taxon>Mucoromycetes</taxon>
        <taxon>Mucorales</taxon>
        <taxon>Lichtheimiaceae</taxon>
        <taxon>Phascolomyces</taxon>
    </lineage>
</organism>
<keyword evidence="1" id="KW-0175">Coiled coil</keyword>
<feature type="compositionally biased region" description="Polar residues" evidence="2">
    <location>
        <begin position="191"/>
        <end position="207"/>
    </location>
</feature>